<comment type="caution">
    <text evidence="2">The sequence shown here is derived from an EMBL/GenBank/DDBJ whole genome shotgun (WGS) entry which is preliminary data.</text>
</comment>
<dbReference type="EMBL" id="LAZR01001296">
    <property type="protein sequence ID" value="KKN47088.1"/>
    <property type="molecule type" value="Genomic_DNA"/>
</dbReference>
<accession>A0A0F9U0B1</accession>
<feature type="compositionally biased region" description="Basic and acidic residues" evidence="1">
    <location>
        <begin position="86"/>
        <end position="96"/>
    </location>
</feature>
<organism evidence="2">
    <name type="scientific">marine sediment metagenome</name>
    <dbReference type="NCBI Taxonomy" id="412755"/>
    <lineage>
        <taxon>unclassified sequences</taxon>
        <taxon>metagenomes</taxon>
        <taxon>ecological metagenomes</taxon>
    </lineage>
</organism>
<name>A0A0F9U0B1_9ZZZZ</name>
<protein>
    <submittedName>
        <fullName evidence="2">Uncharacterized protein</fullName>
    </submittedName>
</protein>
<sequence length="133" mass="15915">MTYNPKLLKPYLEAKFTNNIPFKNKELYMLCGCEDDNHKAAIRSLKSRFLKEFESKKNNETMELLKLKEILKQKKSNDYTTQDPKYQFHEQKPEKPSENHIIGLIKKYPELPLFMYSKLYERIKNEYVLTGSL</sequence>
<dbReference type="AlphaFoldDB" id="A0A0F9U0B1"/>
<evidence type="ECO:0000313" key="2">
    <source>
        <dbReference type="EMBL" id="KKN47088.1"/>
    </source>
</evidence>
<feature type="region of interest" description="Disordered" evidence="1">
    <location>
        <begin position="76"/>
        <end position="96"/>
    </location>
</feature>
<gene>
    <name evidence="2" type="ORF">LCGC14_0666540</name>
</gene>
<reference evidence="2" key="1">
    <citation type="journal article" date="2015" name="Nature">
        <title>Complex archaea that bridge the gap between prokaryotes and eukaryotes.</title>
        <authorList>
            <person name="Spang A."/>
            <person name="Saw J.H."/>
            <person name="Jorgensen S.L."/>
            <person name="Zaremba-Niedzwiedzka K."/>
            <person name="Martijn J."/>
            <person name="Lind A.E."/>
            <person name="van Eijk R."/>
            <person name="Schleper C."/>
            <person name="Guy L."/>
            <person name="Ettema T.J."/>
        </authorList>
    </citation>
    <scope>NUCLEOTIDE SEQUENCE</scope>
</reference>
<proteinExistence type="predicted"/>
<evidence type="ECO:0000256" key="1">
    <source>
        <dbReference type="SAM" id="MobiDB-lite"/>
    </source>
</evidence>